<dbReference type="STRING" id="1834191.A5886_001885"/>
<dbReference type="InterPro" id="IPR043129">
    <property type="entry name" value="ATPase_NBD"/>
</dbReference>
<dbReference type="OrthoDB" id="9795247at2"/>
<accession>A0A242A6Y8</accession>
<protein>
    <recommendedName>
        <fullName evidence="4">ROK family protein</fullName>
    </recommendedName>
</protein>
<dbReference type="EMBL" id="NGKU01000001">
    <property type="protein sequence ID" value="OTN76806.1"/>
    <property type="molecule type" value="Genomic_DNA"/>
</dbReference>
<dbReference type="Pfam" id="PF00480">
    <property type="entry name" value="ROK"/>
    <property type="match status" value="1"/>
</dbReference>
<dbReference type="Proteomes" id="UP000195043">
    <property type="component" value="Unassembled WGS sequence"/>
</dbReference>
<comment type="caution">
    <text evidence="2">The sequence shown here is derived from an EMBL/GenBank/DDBJ whole genome shotgun (WGS) entry which is preliminary data.</text>
</comment>
<dbReference type="PANTHER" id="PTHR18964:SF165">
    <property type="entry name" value="BETA-GLUCOSIDE KINASE"/>
    <property type="match status" value="1"/>
</dbReference>
<dbReference type="PANTHER" id="PTHR18964">
    <property type="entry name" value="ROK (REPRESSOR, ORF, KINASE) FAMILY"/>
    <property type="match status" value="1"/>
</dbReference>
<dbReference type="Gene3D" id="3.30.420.40">
    <property type="match status" value="2"/>
</dbReference>
<dbReference type="AlphaFoldDB" id="A0A242A6Y8"/>
<dbReference type="InterPro" id="IPR000600">
    <property type="entry name" value="ROK"/>
</dbReference>
<proteinExistence type="inferred from homology"/>
<evidence type="ECO:0000256" key="1">
    <source>
        <dbReference type="ARBA" id="ARBA00006479"/>
    </source>
</evidence>
<gene>
    <name evidence="2" type="ORF">A5886_001885</name>
</gene>
<dbReference type="RefSeq" id="WP_086274835.1">
    <property type="nucleotide sequence ID" value="NZ_NGKU01000001.1"/>
</dbReference>
<reference evidence="2 3" key="1">
    <citation type="submission" date="2017-05" db="EMBL/GenBank/DDBJ databases">
        <title>The Genome Sequence of Enterococcus sp. 8G7_MSG3316.</title>
        <authorList>
            <consortium name="The Broad Institute Genomics Platform"/>
            <consortium name="The Broad Institute Genomic Center for Infectious Diseases"/>
            <person name="Earl A."/>
            <person name="Manson A."/>
            <person name="Schwartman J."/>
            <person name="Gilmore M."/>
            <person name="Abouelleil A."/>
            <person name="Cao P."/>
            <person name="Chapman S."/>
            <person name="Cusick C."/>
            <person name="Shea T."/>
            <person name="Young S."/>
            <person name="Neafsey D."/>
            <person name="Nusbaum C."/>
            <person name="Birren B."/>
        </authorList>
    </citation>
    <scope>NUCLEOTIDE SEQUENCE [LARGE SCALE GENOMIC DNA]</scope>
    <source>
        <strain evidence="2 3">8G7_MSG3316</strain>
    </source>
</reference>
<organism evidence="2 3">
    <name type="scientific">Candidatus Enterococcus testudinis</name>
    <dbReference type="NCBI Taxonomy" id="1834191"/>
    <lineage>
        <taxon>Bacteria</taxon>
        <taxon>Bacillati</taxon>
        <taxon>Bacillota</taxon>
        <taxon>Bacilli</taxon>
        <taxon>Lactobacillales</taxon>
        <taxon>Enterococcaceae</taxon>
        <taxon>Enterococcus</taxon>
    </lineage>
</organism>
<evidence type="ECO:0000313" key="2">
    <source>
        <dbReference type="EMBL" id="OTN76806.1"/>
    </source>
</evidence>
<sequence>MYIGIDVGGTMTKYGIVKKDGTIVEKGKIETAHEKETFLNNLLAVIRDLEQKAGTINGIGISAPGIIQKDGTMTTAGSIKSLYGINLREEIEHYVQVPVIVENDANAAAIAEKWIGHAKEYEHYICLVLGTGIGGGIIINNQVYRGGHGMAGEFGWMLIDQIPNSSEIESVSLNQRAAIVGGLCHQYQLAAAHLENPVNVQSAIDIFRLEEQGDALAAKVIDSFFQDLSVGLLNLISSFDPEAILIGGAISENAAFMKRLQQTLADLKSRHESIAYLQQQSIAPVIPAKLKNDAGMIGAVYRVIKYIDEALVSS</sequence>
<evidence type="ECO:0008006" key="4">
    <source>
        <dbReference type="Google" id="ProtNLM"/>
    </source>
</evidence>
<evidence type="ECO:0000313" key="3">
    <source>
        <dbReference type="Proteomes" id="UP000195043"/>
    </source>
</evidence>
<name>A0A242A6Y8_9ENTE</name>
<dbReference type="SUPFAM" id="SSF53067">
    <property type="entry name" value="Actin-like ATPase domain"/>
    <property type="match status" value="1"/>
</dbReference>
<keyword evidence="3" id="KW-1185">Reference proteome</keyword>
<comment type="similarity">
    <text evidence="1">Belongs to the ROK (NagC/XylR) family.</text>
</comment>